<gene>
    <name evidence="1" type="ORF">C2G38_2198807</name>
</gene>
<accession>A0A397USB6</accession>
<name>A0A397USB6_9GLOM</name>
<protein>
    <submittedName>
        <fullName evidence="1">Uncharacterized protein</fullName>
    </submittedName>
</protein>
<dbReference type="EMBL" id="QKWP01000958">
    <property type="protein sequence ID" value="RIB13094.1"/>
    <property type="molecule type" value="Genomic_DNA"/>
</dbReference>
<dbReference type="AlphaFoldDB" id="A0A397USB6"/>
<keyword evidence="2" id="KW-1185">Reference proteome</keyword>
<evidence type="ECO:0000313" key="1">
    <source>
        <dbReference type="EMBL" id="RIB13094.1"/>
    </source>
</evidence>
<organism evidence="1 2">
    <name type="scientific">Gigaspora rosea</name>
    <dbReference type="NCBI Taxonomy" id="44941"/>
    <lineage>
        <taxon>Eukaryota</taxon>
        <taxon>Fungi</taxon>
        <taxon>Fungi incertae sedis</taxon>
        <taxon>Mucoromycota</taxon>
        <taxon>Glomeromycotina</taxon>
        <taxon>Glomeromycetes</taxon>
        <taxon>Diversisporales</taxon>
        <taxon>Gigasporaceae</taxon>
        <taxon>Gigaspora</taxon>
    </lineage>
</organism>
<sequence>MEQIFLNIPTVLLFDDVLGGAPDGVAINFIIDLWGLKIYVSWTAEYKRK</sequence>
<comment type="caution">
    <text evidence="1">The sequence shown here is derived from an EMBL/GenBank/DDBJ whole genome shotgun (WGS) entry which is preliminary data.</text>
</comment>
<evidence type="ECO:0000313" key="2">
    <source>
        <dbReference type="Proteomes" id="UP000266673"/>
    </source>
</evidence>
<dbReference type="Proteomes" id="UP000266673">
    <property type="component" value="Unassembled WGS sequence"/>
</dbReference>
<proteinExistence type="predicted"/>
<reference evidence="1 2" key="1">
    <citation type="submission" date="2018-06" db="EMBL/GenBank/DDBJ databases">
        <title>Comparative genomics reveals the genomic features of Rhizophagus irregularis, R. cerebriforme, R. diaphanum and Gigaspora rosea, and their symbiotic lifestyle signature.</title>
        <authorList>
            <person name="Morin E."/>
            <person name="San Clemente H."/>
            <person name="Chen E.C.H."/>
            <person name="De La Providencia I."/>
            <person name="Hainaut M."/>
            <person name="Kuo A."/>
            <person name="Kohler A."/>
            <person name="Murat C."/>
            <person name="Tang N."/>
            <person name="Roy S."/>
            <person name="Loubradou J."/>
            <person name="Henrissat B."/>
            <person name="Grigoriev I.V."/>
            <person name="Corradi N."/>
            <person name="Roux C."/>
            <person name="Martin F.M."/>
        </authorList>
    </citation>
    <scope>NUCLEOTIDE SEQUENCE [LARGE SCALE GENOMIC DNA]</scope>
    <source>
        <strain evidence="1 2">DAOM 194757</strain>
    </source>
</reference>